<evidence type="ECO:0000313" key="2">
    <source>
        <dbReference type="Proteomes" id="UP000276215"/>
    </source>
</evidence>
<proteinExistence type="predicted"/>
<dbReference type="EMBL" id="ML120382">
    <property type="protein sequence ID" value="RPB00121.1"/>
    <property type="molecule type" value="Genomic_DNA"/>
</dbReference>
<accession>A0A3N4JVF3</accession>
<reference evidence="1 2" key="1">
    <citation type="journal article" date="2018" name="Nat. Ecol. Evol.">
        <title>Pezizomycetes genomes reveal the molecular basis of ectomycorrhizal truffle lifestyle.</title>
        <authorList>
            <person name="Murat C."/>
            <person name="Payen T."/>
            <person name="Noel B."/>
            <person name="Kuo A."/>
            <person name="Morin E."/>
            <person name="Chen J."/>
            <person name="Kohler A."/>
            <person name="Krizsan K."/>
            <person name="Balestrini R."/>
            <person name="Da Silva C."/>
            <person name="Montanini B."/>
            <person name="Hainaut M."/>
            <person name="Levati E."/>
            <person name="Barry K.W."/>
            <person name="Belfiori B."/>
            <person name="Cichocki N."/>
            <person name="Clum A."/>
            <person name="Dockter R.B."/>
            <person name="Fauchery L."/>
            <person name="Guy J."/>
            <person name="Iotti M."/>
            <person name="Le Tacon F."/>
            <person name="Lindquist E.A."/>
            <person name="Lipzen A."/>
            <person name="Malagnac F."/>
            <person name="Mello A."/>
            <person name="Molinier V."/>
            <person name="Miyauchi S."/>
            <person name="Poulain J."/>
            <person name="Riccioni C."/>
            <person name="Rubini A."/>
            <person name="Sitrit Y."/>
            <person name="Splivallo R."/>
            <person name="Traeger S."/>
            <person name="Wang M."/>
            <person name="Zifcakova L."/>
            <person name="Wipf D."/>
            <person name="Zambonelli A."/>
            <person name="Paolocci F."/>
            <person name="Nowrousian M."/>
            <person name="Ottonello S."/>
            <person name="Baldrian P."/>
            <person name="Spatafora J.W."/>
            <person name="Henrissat B."/>
            <person name="Nagy L.G."/>
            <person name="Aury J.M."/>
            <person name="Wincker P."/>
            <person name="Grigoriev I.V."/>
            <person name="Bonfante P."/>
            <person name="Martin F.M."/>
        </authorList>
    </citation>
    <scope>NUCLEOTIDE SEQUENCE [LARGE SCALE GENOMIC DNA]</scope>
    <source>
        <strain evidence="1 2">120613-1</strain>
    </source>
</reference>
<sequence length="172" mass="19417">MEQSSSVQFRGSSTKKILPTYLQYPIVSFIAGWASFKRERFSLSRQSAGREEGIWANEIVAMKIFHFMGKATAQEQFGGCGNDNEGMNREDGWGQKCREHLPLLNVDRLDASISIVICMGDGGGDITCDMRSQVGPERLRIPAKIMLYRIHRIDRTMQNAEQQLFGYDTISS</sequence>
<protein>
    <submittedName>
        <fullName evidence="1">Uncharacterized protein</fullName>
    </submittedName>
</protein>
<organism evidence="1 2">
    <name type="scientific">Choiromyces venosus 120613-1</name>
    <dbReference type="NCBI Taxonomy" id="1336337"/>
    <lineage>
        <taxon>Eukaryota</taxon>
        <taxon>Fungi</taxon>
        <taxon>Dikarya</taxon>
        <taxon>Ascomycota</taxon>
        <taxon>Pezizomycotina</taxon>
        <taxon>Pezizomycetes</taxon>
        <taxon>Pezizales</taxon>
        <taxon>Tuberaceae</taxon>
        <taxon>Choiromyces</taxon>
    </lineage>
</organism>
<keyword evidence="2" id="KW-1185">Reference proteome</keyword>
<evidence type="ECO:0000313" key="1">
    <source>
        <dbReference type="EMBL" id="RPB00121.1"/>
    </source>
</evidence>
<dbReference type="AlphaFoldDB" id="A0A3N4JVF3"/>
<dbReference type="Proteomes" id="UP000276215">
    <property type="component" value="Unassembled WGS sequence"/>
</dbReference>
<gene>
    <name evidence="1" type="ORF">L873DRAFT_1789090</name>
</gene>
<name>A0A3N4JVF3_9PEZI</name>